<sequence length="476" mass="51638">MMMFYSRCVAIVLALVCVFGGVATAETVTGTATFRERIMPPADARLVVVLSDVSRAGAPTVELGRAEINNAGGPPYAFEVEYDASEIKQNHSYAVRATLWAGEQMMFTTDTVAPVITRGEPDEVNLVMVRVTSEAGRDPVAEQSQIGAHGLQLPATFKGTLPCADCEGISYHLDLWPDQGYHLRREWLGHGGDPGDNIQDDTGFWYSEAQSKTVVLSGLTETPNQWEVKSPNRIRQLDMEGNVISSDLPYELTGNGMLDETDVENVFLGGMMTYMADAAMFQECRTGRSYPVAMDGDYLAMERAYLADQPAAGAPLYVNVEGSIVMRPAMEGPAQRSLVVNRFVRTRPGITCERQRADASLTNTYWRIDALAGADVVGLPSGGREAHMILRENDGRFSATVGCNAMMGDFTKQDGILSFGRTAGTLMACPPPLGTSEQSLALALEATQSYRINGETLALYDAADEIVALLTAVYLY</sequence>
<dbReference type="InterPro" id="IPR038670">
    <property type="entry name" value="HslJ-like_sf"/>
</dbReference>
<evidence type="ECO:0000256" key="1">
    <source>
        <dbReference type="SAM" id="SignalP"/>
    </source>
</evidence>
<gene>
    <name evidence="4" type="ORF">EOK75_18035</name>
</gene>
<evidence type="ECO:0000259" key="2">
    <source>
        <dbReference type="Pfam" id="PF03724"/>
    </source>
</evidence>
<dbReference type="EMBL" id="CP039965">
    <property type="protein sequence ID" value="QCO57604.1"/>
    <property type="molecule type" value="Genomic_DNA"/>
</dbReference>
<accession>A0A4V1E1C0</accession>
<dbReference type="InterPro" id="IPR005184">
    <property type="entry name" value="DUF306_Meta_HslJ"/>
</dbReference>
<keyword evidence="4" id="KW-0614">Plasmid</keyword>
<name>A0A4V1E1C0_9RHOB</name>
<dbReference type="InterPro" id="IPR038139">
    <property type="entry name" value="NlpE_C_sf"/>
</dbReference>
<feature type="domain" description="DUF306" evidence="2">
    <location>
        <begin position="359"/>
        <end position="465"/>
    </location>
</feature>
<dbReference type="InterPro" id="IPR053196">
    <property type="entry name" value="Lipoprotein_YbaY-like"/>
</dbReference>
<dbReference type="Pfam" id="PF09619">
    <property type="entry name" value="YscW"/>
    <property type="match status" value="1"/>
</dbReference>
<dbReference type="KEGG" id="pseb:EOK75_18035"/>
<dbReference type="InterPro" id="IPR033450">
    <property type="entry name" value="NlpE_C"/>
</dbReference>
<dbReference type="Pfam" id="PF04170">
    <property type="entry name" value="NlpE"/>
    <property type="match status" value="1"/>
</dbReference>
<dbReference type="InterPro" id="IPR007298">
    <property type="entry name" value="Cu-R_lipoprotein_NlpE"/>
</dbReference>
<feature type="chain" id="PRO_5020686500" evidence="1">
    <location>
        <begin position="26"/>
        <end position="476"/>
    </location>
</feature>
<organism evidence="4 5">
    <name type="scientific">Pseudorhodobacter turbinis</name>
    <dbReference type="NCBI Taxonomy" id="2500533"/>
    <lineage>
        <taxon>Bacteria</taxon>
        <taxon>Pseudomonadati</taxon>
        <taxon>Pseudomonadota</taxon>
        <taxon>Alphaproteobacteria</taxon>
        <taxon>Rhodobacterales</taxon>
        <taxon>Paracoccaceae</taxon>
        <taxon>Pseudorhodobacter</taxon>
    </lineage>
</organism>
<dbReference type="Proteomes" id="UP000298631">
    <property type="component" value="Plasmid unnamed1"/>
</dbReference>
<dbReference type="PANTHER" id="PTHR38013:SF1">
    <property type="entry name" value="GLYCOPROTEIN_POLYSACCHARIDE METABOLISM"/>
    <property type="match status" value="1"/>
</dbReference>
<dbReference type="OrthoDB" id="9809132at2"/>
<feature type="domain" description="NlpE C-terminal OB" evidence="3">
    <location>
        <begin position="267"/>
        <end position="353"/>
    </location>
</feature>
<reference evidence="4 5" key="1">
    <citation type="submission" date="2019-05" db="EMBL/GenBank/DDBJ databases">
        <title>Pseudorhodobacter turbinis sp. nov., isolated from the gut of the Korean turban shell.</title>
        <authorList>
            <person name="Jeong Y.-S."/>
            <person name="Kang W.-R."/>
            <person name="Bae J.-W."/>
        </authorList>
    </citation>
    <scope>NUCLEOTIDE SEQUENCE [LARGE SCALE GENOMIC DNA]</scope>
    <source>
        <strain evidence="4 5">S12M18</strain>
        <plasmid evidence="4 5">unnamed1</plasmid>
    </source>
</reference>
<evidence type="ECO:0000313" key="5">
    <source>
        <dbReference type="Proteomes" id="UP000298631"/>
    </source>
</evidence>
<proteinExistence type="predicted"/>
<dbReference type="Gene3D" id="2.40.128.270">
    <property type="match status" value="1"/>
</dbReference>
<dbReference type="PANTHER" id="PTHR38013">
    <property type="entry name" value="GLYCOPROTEIN/POLYSACCHARIDE METABOLISM"/>
    <property type="match status" value="1"/>
</dbReference>
<evidence type="ECO:0000313" key="4">
    <source>
        <dbReference type="EMBL" id="QCO57604.1"/>
    </source>
</evidence>
<dbReference type="Gene3D" id="2.40.128.640">
    <property type="match status" value="1"/>
</dbReference>
<dbReference type="AlphaFoldDB" id="A0A4V1E1C0"/>
<dbReference type="Gene3D" id="2.40.50.540">
    <property type="match status" value="1"/>
</dbReference>
<dbReference type="InterPro" id="IPR039366">
    <property type="entry name" value="Pilotin"/>
</dbReference>
<protein>
    <submittedName>
        <fullName evidence="4">META domain-containing protein</fullName>
    </submittedName>
</protein>
<evidence type="ECO:0000259" key="3">
    <source>
        <dbReference type="Pfam" id="PF17185"/>
    </source>
</evidence>
<keyword evidence="5" id="KW-1185">Reference proteome</keyword>
<keyword evidence="1" id="KW-0732">Signal</keyword>
<feature type="signal peptide" evidence="1">
    <location>
        <begin position="1"/>
        <end position="25"/>
    </location>
</feature>
<dbReference type="Pfam" id="PF03724">
    <property type="entry name" value="META"/>
    <property type="match status" value="1"/>
</dbReference>
<dbReference type="Pfam" id="PF17185">
    <property type="entry name" value="NlpE_C"/>
    <property type="match status" value="1"/>
</dbReference>
<geneLocation type="plasmid" evidence="4 5">
    <name>unnamed1</name>
</geneLocation>